<proteinExistence type="predicted"/>
<sequence>MPSASSTSAQIVLTLQLTKELQVIDSKNYTVLGSQSSNFRNSSFTQFFNPTQSSPPFIQVFDHAFFDVLGPNPIFQSISSNTTIPSITHEAPIYVQDTDELFFVGFFENQNVVNKISMGTVETALKTLQGPLNATAVNVPATQVNVPFSLQQINGGTGPIGSSLLFVTDGIGPLPPSVVLVHSKEPYNATVLLDNFYGRQFNSLDDIKIHPISKAIFFTDVSFGALFQLRPPAMIPNQVYRFDTTTGTARVVATDFQQCNGIAFSHDGTRAYVTDTGAINGPDINDQTRTATIFQFDVDPRSQVFTNRRIFAYADTGIPDGIELDSAGNVYAACGDGVNVWSPDGILLGKFFTGGTVSNMAFAGDGRLVLLGRTNIYLAKIAAKGQQLAFTPHT</sequence>
<comment type="caution">
    <text evidence="1">The sequence shown here is derived from an EMBL/GenBank/DDBJ whole genome shotgun (WGS) entry which is preliminary data.</text>
</comment>
<dbReference type="Proteomes" id="UP000664032">
    <property type="component" value="Unassembled WGS sequence"/>
</dbReference>
<keyword evidence="2" id="KW-1185">Reference proteome</keyword>
<organism evidence="1 2">
    <name type="scientific">Psilocybe cubensis</name>
    <name type="common">Psychedelic mushroom</name>
    <name type="synonym">Stropharia cubensis</name>
    <dbReference type="NCBI Taxonomy" id="181762"/>
    <lineage>
        <taxon>Eukaryota</taxon>
        <taxon>Fungi</taxon>
        <taxon>Dikarya</taxon>
        <taxon>Basidiomycota</taxon>
        <taxon>Agaricomycotina</taxon>
        <taxon>Agaricomycetes</taxon>
        <taxon>Agaricomycetidae</taxon>
        <taxon>Agaricales</taxon>
        <taxon>Agaricineae</taxon>
        <taxon>Strophariaceae</taxon>
        <taxon>Psilocybe</taxon>
    </lineage>
</organism>
<name>A0ACB8H341_PSICU</name>
<reference evidence="1" key="1">
    <citation type="submission" date="2021-10" db="EMBL/GenBank/DDBJ databases">
        <title>Psilocybe cubensis genome.</title>
        <authorList>
            <person name="Mckernan K.J."/>
            <person name="Crawford S."/>
            <person name="Trippe A."/>
            <person name="Kane L.T."/>
            <person name="Mclaughlin S."/>
        </authorList>
    </citation>
    <scope>NUCLEOTIDE SEQUENCE</scope>
    <source>
        <strain evidence="1">MGC-MH-2018</strain>
    </source>
</reference>
<evidence type="ECO:0000313" key="2">
    <source>
        <dbReference type="Proteomes" id="UP000664032"/>
    </source>
</evidence>
<evidence type="ECO:0000313" key="1">
    <source>
        <dbReference type="EMBL" id="KAH9482129.1"/>
    </source>
</evidence>
<dbReference type="EMBL" id="JAFIQS020000004">
    <property type="protein sequence ID" value="KAH9482129.1"/>
    <property type="molecule type" value="Genomic_DNA"/>
</dbReference>
<accession>A0ACB8H341</accession>
<protein>
    <submittedName>
        <fullName evidence="1">Lactonohydrolase oryL</fullName>
    </submittedName>
</protein>
<gene>
    <name evidence="1" type="ORF">JR316_0004224</name>
</gene>